<dbReference type="Pfam" id="PF00250">
    <property type="entry name" value="Forkhead"/>
    <property type="match status" value="1"/>
</dbReference>
<proteinExistence type="predicted"/>
<evidence type="ECO:0000256" key="2">
    <source>
        <dbReference type="ARBA" id="ARBA00034868"/>
    </source>
</evidence>
<protein>
    <recommendedName>
        <fullName evidence="2">Forkhead box protein G1</fullName>
    </recommendedName>
</protein>
<dbReference type="InterPro" id="IPR047513">
    <property type="entry name" value="FOXJ1"/>
</dbReference>
<accession>A0A8C5GG59</accession>
<dbReference type="GO" id="GO:0000981">
    <property type="term" value="F:DNA-binding transcription factor activity, RNA polymerase II-specific"/>
    <property type="evidence" value="ECO:0007669"/>
    <property type="project" value="TreeGrafter"/>
</dbReference>
<dbReference type="Gene3D" id="1.10.10.10">
    <property type="entry name" value="Winged helix-like DNA-binding domain superfamily/Winged helix DNA-binding domain"/>
    <property type="match status" value="1"/>
</dbReference>
<dbReference type="Ensembl" id="ENSGWIT00000032526.1">
    <property type="protein sequence ID" value="ENSGWIP00000029811.1"/>
    <property type="gene ID" value="ENSGWIG00000015564.1"/>
</dbReference>
<dbReference type="InterPro" id="IPR036388">
    <property type="entry name" value="WH-like_DNA-bd_sf"/>
</dbReference>
<evidence type="ECO:0000256" key="3">
    <source>
        <dbReference type="PROSITE-ProRule" id="PRU00089"/>
    </source>
</evidence>
<keyword evidence="3" id="KW-0539">Nucleus</keyword>
<dbReference type="PROSITE" id="PS50039">
    <property type="entry name" value="FORK_HEAD_3"/>
    <property type="match status" value="1"/>
</dbReference>
<dbReference type="Proteomes" id="UP000694680">
    <property type="component" value="Chromosome 19"/>
</dbReference>
<feature type="compositionally biased region" description="Polar residues" evidence="4">
    <location>
        <begin position="201"/>
        <end position="210"/>
    </location>
</feature>
<reference evidence="6" key="2">
    <citation type="submission" date="2025-08" db="UniProtKB">
        <authorList>
            <consortium name="Ensembl"/>
        </authorList>
    </citation>
    <scope>IDENTIFICATION</scope>
</reference>
<dbReference type="FunFam" id="1.10.10.10:FF:000135">
    <property type="entry name" value="forkhead box protein G1"/>
    <property type="match status" value="1"/>
</dbReference>
<evidence type="ECO:0000313" key="6">
    <source>
        <dbReference type="Ensembl" id="ENSGWIP00000029811.1"/>
    </source>
</evidence>
<evidence type="ECO:0000256" key="1">
    <source>
        <dbReference type="ARBA" id="ARBA00023125"/>
    </source>
</evidence>
<dbReference type="PANTHER" id="PTHR46805:SF3">
    <property type="entry name" value="FORKHEAD BOX PROTEIN J1-B"/>
    <property type="match status" value="1"/>
</dbReference>
<feature type="region of interest" description="Disordered" evidence="4">
    <location>
        <begin position="187"/>
        <end position="217"/>
    </location>
</feature>
<reference evidence="6" key="3">
    <citation type="submission" date="2025-09" db="UniProtKB">
        <authorList>
            <consortium name="Ensembl"/>
        </authorList>
    </citation>
    <scope>IDENTIFICATION</scope>
</reference>
<dbReference type="InterPro" id="IPR001766">
    <property type="entry name" value="Fork_head_dom"/>
</dbReference>
<evidence type="ECO:0000256" key="4">
    <source>
        <dbReference type="SAM" id="MobiDB-lite"/>
    </source>
</evidence>
<dbReference type="SMART" id="SM00339">
    <property type="entry name" value="FH"/>
    <property type="match status" value="1"/>
</dbReference>
<sequence>MINSVIFLNQVNKYCSICTIFEHLPSQTRILDFPMSGAKMFSTDRLEMYTEDQVQGFRPAPLDDDLTSLHWLQNFSISMQPIPQVEVDYKTNPNVKPPYTYKSLICMTMQASKQPKVTLSTICKWITENFCYYRHADPSWQKAIRWNLSTKKCFRKVPRQKDEPGKGGFWQIDPEYSDRLLKGCYNSPFPPPRRHTRRPESQSLSLSYRPTTGHILR</sequence>
<reference evidence="6" key="1">
    <citation type="submission" date="2020-06" db="EMBL/GenBank/DDBJ databases">
        <authorList>
            <consortium name="Wellcome Sanger Institute Data Sharing"/>
        </authorList>
    </citation>
    <scope>NUCLEOTIDE SEQUENCE [LARGE SCALE GENOMIC DNA]</scope>
</reference>
<dbReference type="InterPro" id="IPR036390">
    <property type="entry name" value="WH_DNA-bd_sf"/>
</dbReference>
<evidence type="ECO:0000259" key="5">
    <source>
        <dbReference type="PROSITE" id="PS50039"/>
    </source>
</evidence>
<dbReference type="GO" id="GO:0000978">
    <property type="term" value="F:RNA polymerase II cis-regulatory region sequence-specific DNA binding"/>
    <property type="evidence" value="ECO:0007669"/>
    <property type="project" value="TreeGrafter"/>
</dbReference>
<organism evidence="6 7">
    <name type="scientific">Gouania willdenowi</name>
    <name type="common">Blunt-snouted clingfish</name>
    <name type="synonym">Lepadogaster willdenowi</name>
    <dbReference type="NCBI Taxonomy" id="441366"/>
    <lineage>
        <taxon>Eukaryota</taxon>
        <taxon>Metazoa</taxon>
        <taxon>Chordata</taxon>
        <taxon>Craniata</taxon>
        <taxon>Vertebrata</taxon>
        <taxon>Euteleostomi</taxon>
        <taxon>Actinopterygii</taxon>
        <taxon>Neopterygii</taxon>
        <taxon>Teleostei</taxon>
        <taxon>Neoteleostei</taxon>
        <taxon>Acanthomorphata</taxon>
        <taxon>Ovalentaria</taxon>
        <taxon>Blenniimorphae</taxon>
        <taxon>Blenniiformes</taxon>
        <taxon>Gobiesocoidei</taxon>
        <taxon>Gobiesocidae</taxon>
        <taxon>Gobiesocinae</taxon>
        <taxon>Gouania</taxon>
    </lineage>
</organism>
<comment type="subcellular location">
    <subcellularLocation>
        <location evidence="3">Nucleus</location>
    </subcellularLocation>
</comment>
<dbReference type="AlphaFoldDB" id="A0A8C5GG59"/>
<dbReference type="PANTHER" id="PTHR46805">
    <property type="entry name" value="FORKHEAD BOX PROTEIN J1"/>
    <property type="match status" value="1"/>
</dbReference>
<dbReference type="GO" id="GO:0005634">
    <property type="term" value="C:nucleus"/>
    <property type="evidence" value="ECO:0007669"/>
    <property type="project" value="UniProtKB-SubCell"/>
</dbReference>
<keyword evidence="7" id="KW-1185">Reference proteome</keyword>
<feature type="DNA-binding region" description="Fork-head" evidence="3">
    <location>
        <begin position="96"/>
        <end position="181"/>
    </location>
</feature>
<name>A0A8C5GG59_GOUWI</name>
<keyword evidence="1 3" id="KW-0238">DNA-binding</keyword>
<dbReference type="PRINTS" id="PR00053">
    <property type="entry name" value="FORKHEAD"/>
</dbReference>
<feature type="domain" description="Fork-head" evidence="5">
    <location>
        <begin position="96"/>
        <end position="181"/>
    </location>
</feature>
<dbReference type="SUPFAM" id="SSF46785">
    <property type="entry name" value="Winged helix' DNA-binding domain"/>
    <property type="match status" value="1"/>
</dbReference>
<evidence type="ECO:0000313" key="7">
    <source>
        <dbReference type="Proteomes" id="UP000694680"/>
    </source>
</evidence>